<reference evidence="1 2" key="1">
    <citation type="journal article" date="2018" name="Genome Biol. Evol.">
        <title>Multiple Roots of Fruiting Body Formation in Amoebozoa.</title>
        <authorList>
            <person name="Hillmann F."/>
            <person name="Forbes G."/>
            <person name="Novohradska S."/>
            <person name="Ferling I."/>
            <person name="Riege K."/>
            <person name="Groth M."/>
            <person name="Westermann M."/>
            <person name="Marz M."/>
            <person name="Spaller T."/>
            <person name="Winckler T."/>
            <person name="Schaap P."/>
            <person name="Glockner G."/>
        </authorList>
    </citation>
    <scope>NUCLEOTIDE SEQUENCE [LARGE SCALE GENOMIC DNA]</scope>
    <source>
        <strain evidence="1 2">Jena</strain>
    </source>
</reference>
<comment type="caution">
    <text evidence="1">The sequence shown here is derived from an EMBL/GenBank/DDBJ whole genome shotgun (WGS) entry which is preliminary data.</text>
</comment>
<sequence length="146" mass="16390">MESCILVAKDREVRLSNGCNEISRTVDRPLHDVNHMKIQETQRLSVDSKGIQWSTVQWTIANDYLRASQGTLISESQQEPKLGERMVSGMFEARDEEKTCIVKSALAVTLTRQSTHVTVSPDGACPNFGAKIYKMPILLAFLVAWH</sequence>
<name>A0A2P6NAT6_9EUKA</name>
<proteinExistence type="predicted"/>
<gene>
    <name evidence="1" type="ORF">PROFUN_11184</name>
</gene>
<keyword evidence="2" id="KW-1185">Reference proteome</keyword>
<dbReference type="InParanoid" id="A0A2P6NAT6"/>
<protein>
    <submittedName>
        <fullName evidence="1">Uncharacterized protein</fullName>
    </submittedName>
</protein>
<dbReference type="EMBL" id="MDYQ01000130">
    <property type="protein sequence ID" value="PRP81070.1"/>
    <property type="molecule type" value="Genomic_DNA"/>
</dbReference>
<evidence type="ECO:0000313" key="1">
    <source>
        <dbReference type="EMBL" id="PRP81070.1"/>
    </source>
</evidence>
<evidence type="ECO:0000313" key="2">
    <source>
        <dbReference type="Proteomes" id="UP000241769"/>
    </source>
</evidence>
<dbReference type="AlphaFoldDB" id="A0A2P6NAT6"/>
<organism evidence="1 2">
    <name type="scientific">Planoprotostelium fungivorum</name>
    <dbReference type="NCBI Taxonomy" id="1890364"/>
    <lineage>
        <taxon>Eukaryota</taxon>
        <taxon>Amoebozoa</taxon>
        <taxon>Evosea</taxon>
        <taxon>Variosea</taxon>
        <taxon>Cavosteliida</taxon>
        <taxon>Cavosteliaceae</taxon>
        <taxon>Planoprotostelium</taxon>
    </lineage>
</organism>
<accession>A0A2P6NAT6</accession>
<dbReference type="Proteomes" id="UP000241769">
    <property type="component" value="Unassembled WGS sequence"/>
</dbReference>